<keyword evidence="1" id="KW-0472">Membrane</keyword>
<name>A0A0V8M3P1_9CHLR</name>
<dbReference type="Proteomes" id="UP000053577">
    <property type="component" value="Unassembled WGS sequence"/>
</dbReference>
<sequence>MIQYLPDYSYTPAEYQIAQWQGVLGTLMGVAILIAMAAWAFSLVRKAIKGEEVKYPL</sequence>
<keyword evidence="1" id="KW-0812">Transmembrane</keyword>
<feature type="transmembrane region" description="Helical" evidence="1">
    <location>
        <begin position="20"/>
        <end position="44"/>
    </location>
</feature>
<dbReference type="AlphaFoldDB" id="A0A0V8M3P1"/>
<dbReference type="RefSeq" id="WP_058292364.1">
    <property type="nucleotide sequence ID" value="NZ_JGYD01000011.1"/>
</dbReference>
<evidence type="ECO:0000256" key="1">
    <source>
        <dbReference type="SAM" id="Phobius"/>
    </source>
</evidence>
<organism evidence="2 3">
    <name type="scientific">Dehalococcoides mccartyi</name>
    <dbReference type="NCBI Taxonomy" id="61435"/>
    <lineage>
        <taxon>Bacteria</taxon>
        <taxon>Bacillati</taxon>
        <taxon>Chloroflexota</taxon>
        <taxon>Dehalococcoidia</taxon>
        <taxon>Dehalococcoidales</taxon>
        <taxon>Dehalococcoidaceae</taxon>
        <taxon>Dehalococcoides</taxon>
    </lineage>
</organism>
<evidence type="ECO:0000313" key="3">
    <source>
        <dbReference type="Proteomes" id="UP000053577"/>
    </source>
</evidence>
<comment type="caution">
    <text evidence="2">The sequence shown here is derived from an EMBL/GenBank/DDBJ whole genome shotgun (WGS) entry which is preliminary data.</text>
</comment>
<protein>
    <submittedName>
        <fullName evidence="2">Cytosine permease</fullName>
    </submittedName>
</protein>
<dbReference type="OrthoDB" id="165198at2"/>
<reference evidence="2 3" key="1">
    <citation type="journal article" date="2015" name="Sci. Rep.">
        <title>A comparative genomics and reductive dehalogenase gene transcription study of two chloroethene-respiring bacteria, Dehalococcoides mccartyi strains MB and 11a.</title>
        <authorList>
            <person name="Low A."/>
            <person name="Shen Z."/>
            <person name="Cheng D."/>
            <person name="Rogers M.J."/>
            <person name="Lee P.K."/>
            <person name="He J."/>
        </authorList>
    </citation>
    <scope>NUCLEOTIDE SEQUENCE [LARGE SCALE GENOMIC DNA]</scope>
    <source>
        <strain evidence="2 3">MB</strain>
    </source>
</reference>
<keyword evidence="1" id="KW-1133">Transmembrane helix</keyword>
<evidence type="ECO:0000313" key="2">
    <source>
        <dbReference type="EMBL" id="KSV18412.1"/>
    </source>
</evidence>
<gene>
    <name evidence="2" type="ORF">DA01_03130</name>
</gene>
<dbReference type="PATRIC" id="fig|61435.5.peg.628"/>
<dbReference type="EMBL" id="JGYD01000011">
    <property type="protein sequence ID" value="KSV18412.1"/>
    <property type="molecule type" value="Genomic_DNA"/>
</dbReference>
<proteinExistence type="predicted"/>
<accession>A0A0V8M3P1</accession>